<dbReference type="InterPro" id="IPR027417">
    <property type="entry name" value="P-loop_NTPase"/>
</dbReference>
<dbReference type="SUPFAM" id="SSF52540">
    <property type="entry name" value="P-loop containing nucleoside triphosphate hydrolases"/>
    <property type="match status" value="1"/>
</dbReference>
<proteinExistence type="predicted"/>
<evidence type="ECO:0000313" key="4">
    <source>
        <dbReference type="Proteomes" id="UP000290288"/>
    </source>
</evidence>
<protein>
    <recommendedName>
        <fullName evidence="2">Nephrocystin 3-like N-terminal domain-containing protein</fullName>
    </recommendedName>
</protein>
<feature type="domain" description="Nephrocystin 3-like N-terminal" evidence="2">
    <location>
        <begin position="221"/>
        <end position="382"/>
    </location>
</feature>
<dbReference type="AlphaFoldDB" id="A0A4V1Q365"/>
<comment type="caution">
    <text evidence="3">The sequence shown here is derived from an EMBL/GenBank/DDBJ whole genome shotgun (WGS) entry which is preliminary data.</text>
</comment>
<dbReference type="OrthoDB" id="2883583at2759"/>
<name>A0A4V1Q365_9AGAR</name>
<evidence type="ECO:0000259" key="2">
    <source>
        <dbReference type="Pfam" id="PF24883"/>
    </source>
</evidence>
<evidence type="ECO:0000313" key="3">
    <source>
        <dbReference type="EMBL" id="RXW17508.1"/>
    </source>
</evidence>
<dbReference type="InterPro" id="IPR056884">
    <property type="entry name" value="NPHP3-like_N"/>
</dbReference>
<gene>
    <name evidence="3" type="ORF">EST38_g8354</name>
</gene>
<evidence type="ECO:0000256" key="1">
    <source>
        <dbReference type="ARBA" id="ARBA00022737"/>
    </source>
</evidence>
<dbReference type="PANTHER" id="PTHR10039">
    <property type="entry name" value="AMELOGENIN"/>
    <property type="match status" value="1"/>
</dbReference>
<dbReference type="Pfam" id="PF24883">
    <property type="entry name" value="NPHP3_N"/>
    <property type="match status" value="1"/>
</dbReference>
<accession>A0A4V1Q365</accession>
<dbReference type="STRING" id="2316362.A0A4V1Q365"/>
<reference evidence="3 4" key="1">
    <citation type="submission" date="2019-01" db="EMBL/GenBank/DDBJ databases">
        <title>Draft genome sequence of Psathyrella aberdarensis IHI B618.</title>
        <authorList>
            <person name="Buettner E."/>
            <person name="Kellner H."/>
        </authorList>
    </citation>
    <scope>NUCLEOTIDE SEQUENCE [LARGE SCALE GENOMIC DNA]</scope>
    <source>
        <strain evidence="3 4">IHI B618</strain>
    </source>
</reference>
<dbReference type="PANTHER" id="PTHR10039:SF14">
    <property type="entry name" value="NACHT DOMAIN-CONTAINING PROTEIN"/>
    <property type="match status" value="1"/>
</dbReference>
<dbReference type="Proteomes" id="UP000290288">
    <property type="component" value="Unassembled WGS sequence"/>
</dbReference>
<organism evidence="3 4">
    <name type="scientific">Candolleomyces aberdarensis</name>
    <dbReference type="NCBI Taxonomy" id="2316362"/>
    <lineage>
        <taxon>Eukaryota</taxon>
        <taxon>Fungi</taxon>
        <taxon>Dikarya</taxon>
        <taxon>Basidiomycota</taxon>
        <taxon>Agaricomycotina</taxon>
        <taxon>Agaricomycetes</taxon>
        <taxon>Agaricomycetidae</taxon>
        <taxon>Agaricales</taxon>
        <taxon>Agaricineae</taxon>
        <taxon>Psathyrellaceae</taxon>
        <taxon>Candolleomyces</taxon>
    </lineage>
</organism>
<keyword evidence="4" id="KW-1185">Reference proteome</keyword>
<keyword evidence="1" id="KW-0677">Repeat</keyword>
<dbReference type="EMBL" id="SDEE01000335">
    <property type="protein sequence ID" value="RXW17508.1"/>
    <property type="molecule type" value="Genomic_DNA"/>
</dbReference>
<sequence>MVFGSTLGLMYEDHSQIRSAKAVHPDLAHGRLYVVTAQGLGAVDEICGDGVTPRAIHLFLSALIVKPMSDDQTSNTRSKSRLLGLLTHLNPRRRRGDKAVHDDRIELMLPLQNLHRTRSPPSLHAPFEDRYIDLPPETPDIVRANPSFFEGAHHFRVENFQFFNANHVTVTPLPNVVESLDGWRLLVEKIAPNALHDSDARYDAPKCDEDTRFEVIGDLMDWIGDRDSAQRLLCMTGAAGSGKSALQQTITELCANLGILGSAFFFSSADPTRNSVSTVVPTIAFQVGSHNPDLKQLISAIVAENPVIFERSLRTQMDSLLVRPMKHLQERAGLDLATLPHAILIDSLDECKGEDRQTELLTAIRESLLTNDLPFRIFIASRPEWAIRTALEPGGHLYAIAYHIQLSDQYDASEDMRRYLRRKFQDLSLRTRNPHWFTESDIETLVQAASGQFIYVATVYRYISERRASPAERMKIVLTRTPHEGQIARPFEALDKLYTDTLLAAKHAYDAVDTHFGRDFLLLFACHLVNTSFSGFPYSPITFGGFELSDSRLTEYLFLEAGSTEILFSDLHSLVKLGNTASPQYLDIYHKSFIDFLEEESRAKDLFVPLGRVCAHMTRCCLLHILQSPDSNLLEEATHHLPVFWTKASPMDDDIVDFTQKGGWHKLDSVHAENKAYYWSLLNEFDSLTRGLKDRNPEIVGVMSMFFNKWILEHKEFRRQKTLEERLIYGIDSDSDSNPNNDSDWDTDSRFQWFGL</sequence>